<dbReference type="NCBIfam" id="TIGR03898">
    <property type="entry name" value="lanti_MRSA_kill"/>
    <property type="match status" value="1"/>
</dbReference>
<dbReference type="EMBL" id="MOXJ01000038">
    <property type="protein sequence ID" value="PDO09480.1"/>
    <property type="molecule type" value="Genomic_DNA"/>
</dbReference>
<evidence type="ECO:0000256" key="1">
    <source>
        <dbReference type="SAM" id="Phobius"/>
    </source>
</evidence>
<keyword evidence="1" id="KW-0472">Membrane</keyword>
<protein>
    <recommendedName>
        <fullName evidence="4">Type 2 lantibiotic</fullName>
    </recommendedName>
</protein>
<dbReference type="InterPro" id="IPR027635">
    <property type="entry name" value="Lantibiotic2_lead_pep_dom"/>
</dbReference>
<dbReference type="GO" id="GO:0050830">
    <property type="term" value="P:defense response to Gram-positive bacterium"/>
    <property type="evidence" value="ECO:0007669"/>
    <property type="project" value="InterPro"/>
</dbReference>
<keyword evidence="1" id="KW-0812">Transmembrane</keyword>
<dbReference type="Pfam" id="PF16934">
    <property type="entry name" value="Mersacidin"/>
    <property type="match status" value="1"/>
</dbReference>
<evidence type="ECO:0000313" key="2">
    <source>
        <dbReference type="EMBL" id="PDO09480.1"/>
    </source>
</evidence>
<dbReference type="AlphaFoldDB" id="A0A2A6DX80"/>
<keyword evidence="1" id="KW-1133">Transmembrane helix</keyword>
<organism evidence="2 3">
    <name type="scientific">Candidatus Reconcilbacillus cellulovorans</name>
    <dbReference type="NCBI Taxonomy" id="1906605"/>
    <lineage>
        <taxon>Bacteria</taxon>
        <taxon>Bacillati</taxon>
        <taxon>Bacillota</taxon>
        <taxon>Bacilli</taxon>
        <taxon>Bacillales</taxon>
        <taxon>Paenibacillaceae</taxon>
        <taxon>Candidatus Reconcilbacillus</taxon>
    </lineage>
</organism>
<name>A0A2A6DX80_9BACL</name>
<feature type="transmembrane region" description="Helical" evidence="1">
    <location>
        <begin position="51"/>
        <end position="80"/>
    </location>
</feature>
<dbReference type="InterPro" id="IPR027632">
    <property type="entry name" value="Lant_2_A2"/>
</dbReference>
<dbReference type="NCBIfam" id="NF038161">
    <property type="entry name" value="lant_II_LchA2"/>
    <property type="match status" value="1"/>
</dbReference>
<proteinExistence type="predicted"/>
<sequence>MLAWKNPSYRATRGAAVDHPAGEALMGVDDDELARIYGAGDVQAETTPICAIAATVAASSAACAGVGVGIAVGATIVLTIKRC</sequence>
<evidence type="ECO:0008006" key="4">
    <source>
        <dbReference type="Google" id="ProtNLM"/>
    </source>
</evidence>
<dbReference type="Proteomes" id="UP000243688">
    <property type="component" value="Unassembled WGS sequence"/>
</dbReference>
<accession>A0A2A6DX80</accession>
<gene>
    <name evidence="2" type="ORF">BLM47_12410</name>
</gene>
<reference evidence="2 3" key="1">
    <citation type="submission" date="2016-12" db="EMBL/GenBank/DDBJ databases">
        <title>Candidatus Reconcilibacillus cellulovorans genome.</title>
        <authorList>
            <person name="Kolinko S."/>
            <person name="Wu Y.-W."/>
            <person name="Tachea F."/>
            <person name="Denzel E."/>
            <person name="Hiras J."/>
            <person name="Baecker N."/>
            <person name="Chan L.J."/>
            <person name="Eichorst S.A."/>
            <person name="Frey D."/>
            <person name="Adams P.D."/>
            <person name="Pray T."/>
            <person name="Tanjore D."/>
            <person name="Petzold C.J."/>
            <person name="Gladden J.M."/>
            <person name="Simmons B.A."/>
            <person name="Singer S.W."/>
        </authorList>
    </citation>
    <scope>NUCLEOTIDE SEQUENCE [LARGE SCALE GENOMIC DNA]</scope>
    <source>
        <strain evidence="2">JTherm</strain>
    </source>
</reference>
<comment type="caution">
    <text evidence="2">The sequence shown here is derived from an EMBL/GenBank/DDBJ whole genome shotgun (WGS) entry which is preliminary data.</text>
</comment>
<evidence type="ECO:0000313" key="3">
    <source>
        <dbReference type="Proteomes" id="UP000243688"/>
    </source>
</evidence>
<dbReference type="NCBIfam" id="TIGR03893">
    <property type="entry name" value="lant_SP_1948"/>
    <property type="match status" value="1"/>
</dbReference>